<dbReference type="Pfam" id="PF04187">
    <property type="entry name" value="Cofac_haem_bdg"/>
    <property type="match status" value="1"/>
</dbReference>
<dbReference type="PIRSF" id="PIRSF020419">
    <property type="entry name" value="Fe_uptake_reg_CjrA_prd"/>
    <property type="match status" value="1"/>
</dbReference>
<dbReference type="Gene3D" id="1.10.8.760">
    <property type="entry name" value="Haem-binding uptake, Tiki superfamily, ChaN, domain 2"/>
    <property type="match status" value="1"/>
</dbReference>
<evidence type="ECO:0000259" key="2">
    <source>
        <dbReference type="Pfam" id="PF04187"/>
    </source>
</evidence>
<dbReference type="KEGG" id="njp:NEJAP_1053"/>
<keyword evidence="1" id="KW-0732">Signal</keyword>
<dbReference type="EMBL" id="AP014546">
    <property type="protein sequence ID" value="BBB29010.1"/>
    <property type="molecule type" value="Genomic_DNA"/>
</dbReference>
<gene>
    <name evidence="3" type="ORF">NEJAP_1053</name>
</gene>
<dbReference type="Proteomes" id="UP000595332">
    <property type="component" value="Chromosome"/>
</dbReference>
<sequence length="313" mass="35867">MLKKTTNSYLFQCVVLFLFLTSLFSQANAEWSAPLLQNHPLVGKIYSLDDQAYITEKTLITDLQKSHYVLVGEKHDNEDHHRLELQLLESLLNKPHTRVVFEMLTDEQQSNIALLSSTDSKDQIHRKLSWNDKGWPWKDYAPLIHNSLLKGANISAGNINRATIKQIYQQKNNDTLFNETPFKTLKNIPEVAKKQILNQVFESHCQLMPKAQLAPMMTIQLTRDASMANAMLIGKEPSILIAGSFHTQKNIGVPLHLRQVTKQTTKTVLLAEVRKNQLQPEDYASLSEADYIWFTPKQVEKDYCASLRDKHKS</sequence>
<dbReference type="CDD" id="cd14727">
    <property type="entry name" value="ChanN-like"/>
    <property type="match status" value="1"/>
</dbReference>
<keyword evidence="4" id="KW-1185">Reference proteome</keyword>
<dbReference type="SUPFAM" id="SSF159501">
    <property type="entry name" value="EreA/ChaN-like"/>
    <property type="match status" value="1"/>
</dbReference>
<evidence type="ECO:0000313" key="4">
    <source>
        <dbReference type="Proteomes" id="UP000595332"/>
    </source>
</evidence>
<evidence type="ECO:0000313" key="3">
    <source>
        <dbReference type="EMBL" id="BBB29010.1"/>
    </source>
</evidence>
<evidence type="ECO:0000256" key="1">
    <source>
        <dbReference type="SAM" id="SignalP"/>
    </source>
</evidence>
<reference evidence="3 4" key="1">
    <citation type="journal article" date="2008" name="Int. J. Syst. Evol. Microbiol.">
        <title>Neptunomonas japonica sp. nov., an Osedax japonicus symbiont-like bacterium isolated from sediment adjacent to sperm whale carcasses off Kagoshima, Japan.</title>
        <authorList>
            <person name="Miyazaki M."/>
            <person name="Nogi Y."/>
            <person name="Fujiwara Y."/>
            <person name="Kawato M."/>
            <person name="Kubokawa K."/>
            <person name="Horikoshi K."/>
        </authorList>
    </citation>
    <scope>NUCLEOTIDE SEQUENCE [LARGE SCALE GENOMIC DNA]</scope>
    <source>
        <strain evidence="3 4">JAMM 1380</strain>
    </source>
</reference>
<dbReference type="RefSeq" id="WP_201349650.1">
    <property type="nucleotide sequence ID" value="NZ_AP014546.1"/>
</dbReference>
<proteinExistence type="predicted"/>
<name>A0A7R6SVS1_9GAMM</name>
<dbReference type="Gene3D" id="3.40.50.11550">
    <property type="match status" value="1"/>
</dbReference>
<protein>
    <recommendedName>
        <fullName evidence="2">Haem-binding uptake Tiki superfamily ChaN domain-containing protein</fullName>
    </recommendedName>
</protein>
<dbReference type="InterPro" id="IPR007314">
    <property type="entry name" value="Cofac_haem-bd_dom"/>
</dbReference>
<dbReference type="AlphaFoldDB" id="A0A7R6SVS1"/>
<feature type="chain" id="PRO_5032981760" description="Haem-binding uptake Tiki superfamily ChaN domain-containing protein" evidence="1">
    <location>
        <begin position="28"/>
        <end position="313"/>
    </location>
</feature>
<accession>A0A7R6SVS1</accession>
<feature type="signal peptide" evidence="1">
    <location>
        <begin position="1"/>
        <end position="27"/>
    </location>
</feature>
<dbReference type="InterPro" id="IPR016773">
    <property type="entry name" value="Fe3_uptake_reg_CjrA_prd"/>
</dbReference>
<feature type="domain" description="Haem-binding uptake Tiki superfamily ChaN" evidence="2">
    <location>
        <begin position="59"/>
        <end position="257"/>
    </location>
</feature>
<organism evidence="3 4">
    <name type="scientific">Neptunomonas japonica JAMM 1380</name>
    <dbReference type="NCBI Taxonomy" id="1441457"/>
    <lineage>
        <taxon>Bacteria</taxon>
        <taxon>Pseudomonadati</taxon>
        <taxon>Pseudomonadota</taxon>
        <taxon>Gammaproteobacteria</taxon>
        <taxon>Oceanospirillales</taxon>
        <taxon>Oceanospirillaceae</taxon>
        <taxon>Neptunomonas</taxon>
    </lineage>
</organism>